<sequence>MALSVYDKLNREYVIGNTLDNFLINQPLVTERREKFSFPFGDAELVQIGFSGIFIVYGDVMVRENQLRIKSFDEMNWLSFIFLFMAVVL</sequence>
<reference evidence="2" key="1">
    <citation type="journal article" date="2019" name="Int. J. Syst. Evol. Microbiol.">
        <title>The Global Catalogue of Microorganisms (GCM) 10K type strain sequencing project: providing services to taxonomists for standard genome sequencing and annotation.</title>
        <authorList>
            <consortium name="The Broad Institute Genomics Platform"/>
            <consortium name="The Broad Institute Genome Sequencing Center for Infectious Disease"/>
            <person name="Wu L."/>
            <person name="Ma J."/>
        </authorList>
    </citation>
    <scope>NUCLEOTIDE SEQUENCE [LARGE SCALE GENOMIC DNA]</scope>
    <source>
        <strain evidence="2">CCM 8689</strain>
    </source>
</reference>
<keyword evidence="2" id="KW-1185">Reference proteome</keyword>
<protein>
    <submittedName>
        <fullName evidence="1">Uncharacterized protein</fullName>
    </submittedName>
</protein>
<gene>
    <name evidence="1" type="ORF">ACFOUY_14875</name>
</gene>
<comment type="caution">
    <text evidence="1">The sequence shown here is derived from an EMBL/GenBank/DDBJ whole genome shotgun (WGS) entry which is preliminary data.</text>
</comment>
<dbReference type="RefSeq" id="WP_378961696.1">
    <property type="nucleotide sequence ID" value="NZ_JBHRXC010000016.1"/>
</dbReference>
<dbReference type="Proteomes" id="UP001595792">
    <property type="component" value="Unassembled WGS sequence"/>
</dbReference>
<accession>A0ABV8NP38</accession>
<organism evidence="1 2">
    <name type="scientific">Pedobacter jamesrossensis</name>
    <dbReference type="NCBI Taxonomy" id="1908238"/>
    <lineage>
        <taxon>Bacteria</taxon>
        <taxon>Pseudomonadati</taxon>
        <taxon>Bacteroidota</taxon>
        <taxon>Sphingobacteriia</taxon>
        <taxon>Sphingobacteriales</taxon>
        <taxon>Sphingobacteriaceae</taxon>
        <taxon>Pedobacter</taxon>
    </lineage>
</organism>
<name>A0ABV8NP38_9SPHI</name>
<evidence type="ECO:0000313" key="1">
    <source>
        <dbReference type="EMBL" id="MFC4197987.1"/>
    </source>
</evidence>
<evidence type="ECO:0000313" key="2">
    <source>
        <dbReference type="Proteomes" id="UP001595792"/>
    </source>
</evidence>
<proteinExistence type="predicted"/>
<dbReference type="EMBL" id="JBHSBY010000132">
    <property type="protein sequence ID" value="MFC4197987.1"/>
    <property type="molecule type" value="Genomic_DNA"/>
</dbReference>